<organism evidence="11 12">
    <name type="scientific">Tritrichomonas foetus</name>
    <dbReference type="NCBI Taxonomy" id="1144522"/>
    <lineage>
        <taxon>Eukaryota</taxon>
        <taxon>Metamonada</taxon>
        <taxon>Parabasalia</taxon>
        <taxon>Tritrichomonadida</taxon>
        <taxon>Tritrichomonadidae</taxon>
        <taxon>Tritrichomonas</taxon>
    </lineage>
</organism>
<feature type="transmembrane region" description="Helical" evidence="8">
    <location>
        <begin position="291"/>
        <end position="311"/>
    </location>
</feature>
<feature type="transmembrane region" description="Helical" evidence="8">
    <location>
        <begin position="961"/>
        <end position="981"/>
    </location>
</feature>
<dbReference type="InterPro" id="IPR050401">
    <property type="entry name" value="Cyclic_nucleotide_synthase"/>
</dbReference>
<keyword evidence="5 8" id="KW-0472">Membrane</keyword>
<dbReference type="PROSITE" id="PS50112">
    <property type="entry name" value="PAS"/>
    <property type="match status" value="1"/>
</dbReference>
<dbReference type="GO" id="GO:0035556">
    <property type="term" value="P:intracellular signal transduction"/>
    <property type="evidence" value="ECO:0007669"/>
    <property type="project" value="InterPro"/>
</dbReference>
<dbReference type="VEuPathDB" id="TrichDB:TRFO_05282"/>
<dbReference type="PANTHER" id="PTHR11920">
    <property type="entry name" value="GUANYLYL CYCLASE"/>
    <property type="match status" value="1"/>
</dbReference>
<evidence type="ECO:0000256" key="8">
    <source>
        <dbReference type="SAM" id="Phobius"/>
    </source>
</evidence>
<evidence type="ECO:0000256" key="7">
    <source>
        <dbReference type="SAM" id="MobiDB-lite"/>
    </source>
</evidence>
<evidence type="ECO:0000313" key="12">
    <source>
        <dbReference type="Proteomes" id="UP000179807"/>
    </source>
</evidence>
<evidence type="ECO:0000256" key="2">
    <source>
        <dbReference type="ARBA" id="ARBA00022692"/>
    </source>
</evidence>
<dbReference type="GO" id="GO:0005886">
    <property type="term" value="C:plasma membrane"/>
    <property type="evidence" value="ECO:0007669"/>
    <property type="project" value="TreeGrafter"/>
</dbReference>
<evidence type="ECO:0000259" key="10">
    <source>
        <dbReference type="PROSITE" id="PS50125"/>
    </source>
</evidence>
<evidence type="ECO:0000256" key="4">
    <source>
        <dbReference type="ARBA" id="ARBA00022989"/>
    </source>
</evidence>
<dbReference type="InterPro" id="IPR000014">
    <property type="entry name" value="PAS"/>
</dbReference>
<keyword evidence="6" id="KW-0456">Lyase</keyword>
<dbReference type="CDD" id="cd07302">
    <property type="entry name" value="CHD"/>
    <property type="match status" value="1"/>
</dbReference>
<feature type="transmembrane region" description="Helical" evidence="8">
    <location>
        <begin position="317"/>
        <end position="338"/>
    </location>
</feature>
<dbReference type="Proteomes" id="UP000179807">
    <property type="component" value="Unassembled WGS sequence"/>
</dbReference>
<feature type="transmembrane region" description="Helical" evidence="8">
    <location>
        <begin position="865"/>
        <end position="889"/>
    </location>
</feature>
<dbReference type="OrthoDB" id="6127067at2759"/>
<dbReference type="GO" id="GO:0004016">
    <property type="term" value="F:adenylate cyclase activity"/>
    <property type="evidence" value="ECO:0007669"/>
    <property type="project" value="TreeGrafter"/>
</dbReference>
<feature type="transmembrane region" description="Helical" evidence="8">
    <location>
        <begin position="114"/>
        <end position="133"/>
    </location>
</feature>
<dbReference type="InterPro" id="IPR001054">
    <property type="entry name" value="A/G_cyclase"/>
</dbReference>
<dbReference type="PANTHER" id="PTHR11920:SF335">
    <property type="entry name" value="GUANYLATE CYCLASE"/>
    <property type="match status" value="1"/>
</dbReference>
<gene>
    <name evidence="11" type="ORF">TRFO_05282</name>
</gene>
<comment type="caution">
    <text evidence="11">The sequence shown here is derived from an EMBL/GenBank/DDBJ whole genome shotgun (WGS) entry which is preliminary data.</text>
</comment>
<feature type="transmembrane region" description="Helical" evidence="8">
    <location>
        <begin position="1184"/>
        <end position="1205"/>
    </location>
</feature>
<keyword evidence="2 8" id="KW-0812">Transmembrane</keyword>
<evidence type="ECO:0000313" key="11">
    <source>
        <dbReference type="EMBL" id="OHT07082.1"/>
    </source>
</evidence>
<feature type="compositionally biased region" description="Basic and acidic residues" evidence="7">
    <location>
        <begin position="1338"/>
        <end position="1357"/>
    </location>
</feature>
<sequence length="1624" mass="184973">MDGTLAPNAISSSHAYSSNVVLYEKYGGLIKRPWYKIIRDTFSLYFNHLFSISPNFFPLHYTVAAFRILQLVGPSLACQISNFWGADSFNFKVMSVLSVFFNMIPPIYRHDGAFYFFIIFLAVNLAFIIYMVMSAMVFRKVASLNSFSVKITNIILSSFHYLTFPVAFELSGQTLSCYAFNHHVTSFNTAKLALALISIIYCIIFTFIILKPIMETLFFRPASFLSITYIPQLLVFGETCLINFLFGLAANIDVPQIQGIIVLCCSVIYFIGLFIPFFLGGFVKPVITTSIILSGFVGCFTSLVVSIYLFLRKEGSIVILFIFIVGSFVFFILTRMAYSRLKASNLNLIDEIYANEEYFDRIQSVNKFIMVIKHGFQAAHPACLNWQLFKLGIDKFPNSRMVYFCFAKFVAIYPENTQNLVWIARTLRANEMHGPTVRTIKEQTSVISRQRESNLGPELKTKINSLMKELSSTKHKLRHVWDLVIQGNTSEMEIASNKAFKEIKETESMFARLFSQYPNNRFVSRQYARFCKEIEADFSLYSEMMEKTRLLQRGEIVNTDQALSLGMHAFPGIPKNNSIGTTDKFSEVSQSTSRTEPLDDNGEDLQPNEDQRNFLMKRIRTIRIPSTFISTICRFIIWIFLYLVPVIVGILYLSVYVTDLRPPLGFLYYVTELRSLAFQLAGFSLHHLYECIDPKYWLRMKEIGNVTLPYLGGSYSTKKQLIHVINRATTTLQNVMQFRKLANSNENIVEALNFLFGYSYHYYYFSNFNSTVVKIDKVSVQTAINDFVVQSRDIAEFDGPYYTDANRSNASFGYKIPFNESIVNTSIVFNMLYNTRFFDSHIDVVLNDIISYINEIQSVTKMHCFISLIIVVVVVIVINFSFLFAMIYWIDINKKEAYICLTSLPKNVVSNIAENLRTISKTNPSTDLEEAGSMELSKQEDNMMKLLATGSNGRVIFGKNLSIILCTIIVTAFEIYTAYLIVDIFESVSSELKEDAPHLYYIQGTYTMYFSCMYAVLCILANQTRAAPLGVSAFEMAYHVKNRAIRGDVFYNLARYGHTTGYHDPYHGFREAILNASDVFLCPDQYDRRGSFRDIINCYDADMTLMMVYPLATSKTTIFRNYTLFVNSTEPIIGDELMNEFVESVEELWSMVLCPIYNQLIEPMFDNIINVILQDLENKKFKNLGVIIGLLVVSFVLEIIVFVNIQTVENHIKQVLRLLMHCPTDVVLQTHKIMELLNGEFSSKQSDSASRNAAFFKEIVLNLPDIVFTTDSDGVIDSVNKSSSRIFMVADDKLIGIKLRQFIEDNFKGDIDKLFQLLTLTQQQQSQNLLLHLSHFNSKDGSHNENHQNTENNRDQTDPNGNYIILNYQRNDNTEINLEASVLMANNKTVFIARDITQIVRYNTLINAEKAKSDQLLASILPPHLVKRVQRGEKNISFAVQTATIVFMDIVEFTPWCGSLPADKVMMTLNLLFKKFDACAAKYSTMTKIKCIGDCYMGAGGVFDEINNPAQHAKDVVCFGLDSIDNVLVLNKEINEKLRIRVGINTGGPIVAGVLGMAKPTFEILGPAINMAQQMEHNGVPMQVHVSRSVYELIYGDAFMVRERGAIKVKSGTIITYLVSRNRQ</sequence>
<protein>
    <submittedName>
        <fullName evidence="11">Adenylate and Guanylate cyclase catalytic domain containing protein</fullName>
    </submittedName>
</protein>
<dbReference type="InterPro" id="IPR035965">
    <property type="entry name" value="PAS-like_dom_sf"/>
</dbReference>
<keyword evidence="3" id="KW-0547">Nucleotide-binding</keyword>
<comment type="subcellular location">
    <subcellularLocation>
        <location evidence="1">Membrane</location>
    </subcellularLocation>
</comment>
<dbReference type="GO" id="GO:0004383">
    <property type="term" value="F:guanylate cyclase activity"/>
    <property type="evidence" value="ECO:0007669"/>
    <property type="project" value="TreeGrafter"/>
</dbReference>
<accession>A0A1J4K7V8</accession>
<dbReference type="Pfam" id="PF00211">
    <property type="entry name" value="Guanylate_cyc"/>
    <property type="match status" value="1"/>
</dbReference>
<feature type="transmembrane region" description="Helical" evidence="8">
    <location>
        <begin position="222"/>
        <end position="245"/>
    </location>
</feature>
<feature type="transmembrane region" description="Helical" evidence="8">
    <location>
        <begin position="1001"/>
        <end position="1021"/>
    </location>
</feature>
<dbReference type="GO" id="GO:0001653">
    <property type="term" value="F:peptide receptor activity"/>
    <property type="evidence" value="ECO:0007669"/>
    <property type="project" value="TreeGrafter"/>
</dbReference>
<feature type="region of interest" description="Disordered" evidence="7">
    <location>
        <begin position="1338"/>
        <end position="1361"/>
    </location>
</feature>
<dbReference type="SMART" id="SM00044">
    <property type="entry name" value="CYCc"/>
    <property type="match status" value="1"/>
</dbReference>
<feature type="transmembrane region" description="Helical" evidence="8">
    <location>
        <begin position="192"/>
        <end position="210"/>
    </location>
</feature>
<name>A0A1J4K7V8_9EUKA</name>
<dbReference type="GeneID" id="94827109"/>
<feature type="transmembrane region" description="Helical" evidence="8">
    <location>
        <begin position="154"/>
        <end position="172"/>
    </location>
</feature>
<feature type="domain" description="Guanylate cyclase" evidence="10">
    <location>
        <begin position="1444"/>
        <end position="1576"/>
    </location>
</feature>
<dbReference type="SUPFAM" id="SSF55073">
    <property type="entry name" value="Nucleotide cyclase"/>
    <property type="match status" value="1"/>
</dbReference>
<dbReference type="Gene3D" id="3.30.450.20">
    <property type="entry name" value="PAS domain"/>
    <property type="match status" value="1"/>
</dbReference>
<dbReference type="PROSITE" id="PS50125">
    <property type="entry name" value="GUANYLATE_CYCLASE_2"/>
    <property type="match status" value="1"/>
</dbReference>
<dbReference type="SUPFAM" id="SSF55785">
    <property type="entry name" value="PYP-like sensor domain (PAS domain)"/>
    <property type="match status" value="1"/>
</dbReference>
<evidence type="ECO:0000256" key="6">
    <source>
        <dbReference type="ARBA" id="ARBA00023239"/>
    </source>
</evidence>
<feature type="transmembrane region" description="Helical" evidence="8">
    <location>
        <begin position="627"/>
        <end position="653"/>
    </location>
</feature>
<evidence type="ECO:0000256" key="5">
    <source>
        <dbReference type="ARBA" id="ARBA00023136"/>
    </source>
</evidence>
<proteinExistence type="predicted"/>
<keyword evidence="12" id="KW-1185">Reference proteome</keyword>
<dbReference type="SMART" id="SM00091">
    <property type="entry name" value="PAS"/>
    <property type="match status" value="1"/>
</dbReference>
<dbReference type="GO" id="GO:0007168">
    <property type="term" value="P:receptor guanylyl cyclase signaling pathway"/>
    <property type="evidence" value="ECO:0007669"/>
    <property type="project" value="TreeGrafter"/>
</dbReference>
<feature type="transmembrane region" description="Helical" evidence="8">
    <location>
        <begin position="257"/>
        <end position="279"/>
    </location>
</feature>
<dbReference type="InterPro" id="IPR029787">
    <property type="entry name" value="Nucleotide_cyclase"/>
</dbReference>
<feature type="domain" description="PAS" evidence="9">
    <location>
        <begin position="1252"/>
        <end position="1296"/>
    </location>
</feature>
<keyword evidence="4 8" id="KW-1133">Transmembrane helix</keyword>
<dbReference type="RefSeq" id="XP_068360218.1">
    <property type="nucleotide sequence ID" value="XM_068492405.1"/>
</dbReference>
<evidence type="ECO:0000256" key="3">
    <source>
        <dbReference type="ARBA" id="ARBA00022741"/>
    </source>
</evidence>
<dbReference type="GO" id="GO:0000166">
    <property type="term" value="F:nucleotide binding"/>
    <property type="evidence" value="ECO:0007669"/>
    <property type="project" value="UniProtKB-KW"/>
</dbReference>
<reference evidence="11" key="1">
    <citation type="submission" date="2016-10" db="EMBL/GenBank/DDBJ databases">
        <authorList>
            <person name="Benchimol M."/>
            <person name="Almeida L.G."/>
            <person name="Vasconcelos A.T."/>
            <person name="Perreira-Neves A."/>
            <person name="Rosa I.A."/>
            <person name="Tasca T."/>
            <person name="Bogo M.R."/>
            <person name="de Souza W."/>
        </authorList>
    </citation>
    <scope>NUCLEOTIDE SEQUENCE [LARGE SCALE GENOMIC DNA]</scope>
    <source>
        <strain evidence="11">K</strain>
    </source>
</reference>
<dbReference type="Gene3D" id="3.30.70.1230">
    <property type="entry name" value="Nucleotide cyclase"/>
    <property type="match status" value="1"/>
</dbReference>
<evidence type="ECO:0000256" key="1">
    <source>
        <dbReference type="ARBA" id="ARBA00004370"/>
    </source>
</evidence>
<evidence type="ECO:0000259" key="9">
    <source>
        <dbReference type="PROSITE" id="PS50112"/>
    </source>
</evidence>
<dbReference type="EMBL" id="MLAK01000705">
    <property type="protein sequence ID" value="OHT07082.1"/>
    <property type="molecule type" value="Genomic_DNA"/>
</dbReference>